<feature type="domain" description="KOW" evidence="4">
    <location>
        <begin position="4"/>
        <end position="31"/>
    </location>
</feature>
<dbReference type="InterPro" id="IPR008991">
    <property type="entry name" value="Translation_prot_SH3-like_sf"/>
</dbReference>
<protein>
    <submittedName>
        <fullName evidence="5">50S ribosomal protein L24</fullName>
    </submittedName>
</protein>
<comment type="similarity">
    <text evidence="1">Belongs to the universal ribosomal protein uL24 family.</text>
</comment>
<evidence type="ECO:0000256" key="2">
    <source>
        <dbReference type="ARBA" id="ARBA00022980"/>
    </source>
</evidence>
<reference evidence="5 6" key="1">
    <citation type="journal article" date="2018" name="bioRxiv">
        <title>Evidence of independent acquisition and adaption of ultra-small bacteria to human hosts across the highly diverse yet reduced genomes of the phylum Saccharibacteria.</title>
        <authorList>
            <person name="McLean J.S."/>
            <person name="Bor B."/>
            <person name="To T.T."/>
            <person name="Liu Q."/>
            <person name="Kearns K.A."/>
            <person name="Solden L.M."/>
            <person name="Wrighton K.C."/>
            <person name="He X."/>
            <person name="Shi W."/>
        </authorList>
    </citation>
    <scope>NUCLEOTIDE SEQUENCE [LARGE SCALE GENOMIC DNA]</scope>
    <source>
        <strain evidence="5 6">TM7_KMM_G3_1_HOT_351</strain>
    </source>
</reference>
<dbReference type="EMBL" id="PRLL01000004">
    <property type="protein sequence ID" value="RYC73756.1"/>
    <property type="molecule type" value="Genomic_DNA"/>
</dbReference>
<dbReference type="InterPro" id="IPR014722">
    <property type="entry name" value="Rib_uL2_dom2"/>
</dbReference>
<evidence type="ECO:0000256" key="1">
    <source>
        <dbReference type="ARBA" id="ARBA00010618"/>
    </source>
</evidence>
<dbReference type="Pfam" id="PF00467">
    <property type="entry name" value="KOW"/>
    <property type="match status" value="1"/>
</dbReference>
<evidence type="ECO:0000313" key="6">
    <source>
        <dbReference type="Proteomes" id="UP001191004"/>
    </source>
</evidence>
<dbReference type="Gene3D" id="2.30.30.30">
    <property type="match status" value="1"/>
</dbReference>
<dbReference type="InterPro" id="IPR005825">
    <property type="entry name" value="Ribosomal_uL24_CS"/>
</dbReference>
<dbReference type="CDD" id="cd06089">
    <property type="entry name" value="KOW_RPL26"/>
    <property type="match status" value="1"/>
</dbReference>
<dbReference type="RefSeq" id="WP_129604338.1">
    <property type="nucleotide sequence ID" value="NZ_PRLL01000004.1"/>
</dbReference>
<dbReference type="InterPro" id="IPR041988">
    <property type="entry name" value="Ribosomal_uL24_KOW"/>
</dbReference>
<accession>A0ABY0FMF5</accession>
<sequence length="75" mass="8239">MAQNLKSGDVVTIIAGDNKGKSGKIVKMDRKNHKAMIEGIGIRERHMRATQFNPKGGKKDIHVGIDLSNLKKEGK</sequence>
<organism evidence="5 6">
    <name type="scientific">Candidatus Nanosyncoccus nanoralicus</name>
    <dbReference type="NCBI Taxonomy" id="2171996"/>
    <lineage>
        <taxon>Bacteria</taxon>
        <taxon>Candidatus Saccharimonadota</taxon>
        <taxon>Candidatus Nanosyncoccalia</taxon>
        <taxon>Candidatus Nanosyncoccales</taxon>
        <taxon>Candidatus Nanosyncoccaceae</taxon>
        <taxon>Candidatus Nanosyncoccus</taxon>
    </lineage>
</organism>
<proteinExistence type="inferred from homology"/>
<name>A0ABY0FMF5_9BACT</name>
<reference evidence="5 6" key="2">
    <citation type="journal article" date="2020" name="Cell Rep.">
        <title>Acquisition and Adaptation of Ultra-small Parasitic Reduced Genome Bacteria to Mammalian Hosts.</title>
        <authorList>
            <person name="McLean J.S."/>
            <person name="Bor B."/>
            <person name="Kerns K.A."/>
            <person name="Liu Q."/>
            <person name="To T.T."/>
            <person name="Solden L."/>
            <person name="Hendrickson E.L."/>
            <person name="Wrighton K."/>
            <person name="Shi W."/>
            <person name="He X."/>
        </authorList>
    </citation>
    <scope>NUCLEOTIDE SEQUENCE [LARGE SCALE GENOMIC DNA]</scope>
    <source>
        <strain evidence="5 6">TM7_KMM_G3_1_HOT_351</strain>
    </source>
</reference>
<evidence type="ECO:0000259" key="4">
    <source>
        <dbReference type="SMART" id="SM00739"/>
    </source>
</evidence>
<comment type="caution">
    <text evidence="5">The sequence shown here is derived from an EMBL/GenBank/DDBJ whole genome shotgun (WGS) entry which is preliminary data.</text>
</comment>
<keyword evidence="6" id="KW-1185">Reference proteome</keyword>
<gene>
    <name evidence="5" type="primary">rplX</name>
    <name evidence="5" type="ORF">G3KMM_00213</name>
</gene>
<dbReference type="InterPro" id="IPR005824">
    <property type="entry name" value="KOW"/>
</dbReference>
<dbReference type="Proteomes" id="UP001191004">
    <property type="component" value="Unassembled WGS sequence"/>
</dbReference>
<dbReference type="PROSITE" id="PS01108">
    <property type="entry name" value="RIBOSOMAL_L24"/>
    <property type="match status" value="1"/>
</dbReference>
<keyword evidence="3" id="KW-0687">Ribonucleoprotein</keyword>
<dbReference type="SUPFAM" id="SSF50104">
    <property type="entry name" value="Translation proteins SH3-like domain"/>
    <property type="match status" value="1"/>
</dbReference>
<evidence type="ECO:0000256" key="3">
    <source>
        <dbReference type="ARBA" id="ARBA00023274"/>
    </source>
</evidence>
<evidence type="ECO:0000313" key="5">
    <source>
        <dbReference type="EMBL" id="RYC73756.1"/>
    </source>
</evidence>
<dbReference type="GO" id="GO:0005840">
    <property type="term" value="C:ribosome"/>
    <property type="evidence" value="ECO:0007669"/>
    <property type="project" value="UniProtKB-KW"/>
</dbReference>
<dbReference type="SMART" id="SM00739">
    <property type="entry name" value="KOW"/>
    <property type="match status" value="1"/>
</dbReference>
<keyword evidence="2 5" id="KW-0689">Ribosomal protein</keyword>